<dbReference type="Proteomes" id="UP000000466">
    <property type="component" value="Chromosome"/>
</dbReference>
<feature type="coiled-coil region" evidence="2">
    <location>
        <begin position="263"/>
        <end position="297"/>
    </location>
</feature>
<dbReference type="InterPro" id="IPR000700">
    <property type="entry name" value="PAS-assoc_C"/>
</dbReference>
<sequence>MNTGTFKQVEQVGLLKLLEHANIGVVIHTADTAVIYANPTALRLLKLTYAQMIGKDALDPQWKFIDPDGVPLPLDQYPVNRVKHTGKAIHDQVLEVVDSQHRDISWFSVNAYPEGKLDSNNGFIIVSFTDITDRKSQFSFADILHNTQDVVLVTEADNIKAPFGPRIVYVNKAFESLTGYTADEVIGETPRILQGKDTDAGARKRIFEALEARQPCRQKILNYSKTGTPYWLDLSIFPLKNRYGEVTHFAAIERDITQATHYSDMLEQRNADLKLMRSELEQLIDTQTQELKQKNSELHRLAYEDYLTGLPNRKAFFQLAESQLARMQRQNCTLCVAILDIDHFKAINDQHGHDAGDRALILAAKILRDSLRTEDAFGRLGGEEFAIASLANNQQEAVHVLERLRANIESLTHSLASGGFTCSIGYCTVTTTQLDSISNLLQRADSALYEAKHAGRNRLVGHTA</sequence>
<dbReference type="NCBIfam" id="TIGR00254">
    <property type="entry name" value="GGDEF"/>
    <property type="match status" value="1"/>
</dbReference>
<dbReference type="PROSITE" id="PS50113">
    <property type="entry name" value="PAC"/>
    <property type="match status" value="1"/>
</dbReference>
<dbReference type="OrthoDB" id="9812260at2"/>
<dbReference type="FunFam" id="3.30.70.270:FF:000001">
    <property type="entry name" value="Diguanylate cyclase domain protein"/>
    <property type="match status" value="1"/>
</dbReference>
<dbReference type="Pfam" id="PF13426">
    <property type="entry name" value="PAS_9"/>
    <property type="match status" value="2"/>
</dbReference>
<dbReference type="InterPro" id="IPR001610">
    <property type="entry name" value="PAC"/>
</dbReference>
<accession>K4KJS5</accession>
<dbReference type="PANTHER" id="PTHR46663:SF4">
    <property type="entry name" value="DIGUANYLATE CYCLASE DGCT-RELATED"/>
    <property type="match status" value="1"/>
</dbReference>
<gene>
    <name evidence="6" type="ordered locus">M5M_10250</name>
</gene>
<evidence type="ECO:0000313" key="6">
    <source>
        <dbReference type="EMBL" id="AFU99231.1"/>
    </source>
</evidence>
<dbReference type="Gene3D" id="3.30.70.270">
    <property type="match status" value="1"/>
</dbReference>
<keyword evidence="2" id="KW-0175">Coiled coil</keyword>
<dbReference type="CDD" id="cd00130">
    <property type="entry name" value="PAS"/>
    <property type="match status" value="2"/>
</dbReference>
<evidence type="ECO:0000256" key="2">
    <source>
        <dbReference type="SAM" id="Coils"/>
    </source>
</evidence>
<dbReference type="RefSeq" id="WP_015047395.1">
    <property type="nucleotide sequence ID" value="NC_018868.3"/>
</dbReference>
<proteinExistence type="predicted"/>
<evidence type="ECO:0000259" key="5">
    <source>
        <dbReference type="PROSITE" id="PS50887"/>
    </source>
</evidence>
<dbReference type="HOGENOM" id="CLU_000445_11_4_6"/>
<dbReference type="GO" id="GO:0003824">
    <property type="term" value="F:catalytic activity"/>
    <property type="evidence" value="ECO:0007669"/>
    <property type="project" value="UniProtKB-ARBA"/>
</dbReference>
<evidence type="ECO:0000259" key="3">
    <source>
        <dbReference type="PROSITE" id="PS50112"/>
    </source>
</evidence>
<name>K4KJS5_SIMAS</name>
<dbReference type="PANTHER" id="PTHR46663">
    <property type="entry name" value="DIGUANYLATE CYCLASE DGCT-RELATED"/>
    <property type="match status" value="1"/>
</dbReference>
<keyword evidence="7" id="KW-1185">Reference proteome</keyword>
<dbReference type="PROSITE" id="PS50112">
    <property type="entry name" value="PAS"/>
    <property type="match status" value="2"/>
</dbReference>
<protein>
    <submittedName>
        <fullName evidence="6">Response regulator</fullName>
    </submittedName>
</protein>
<dbReference type="SUPFAM" id="SSF55785">
    <property type="entry name" value="PYP-like sensor domain (PAS domain)"/>
    <property type="match status" value="2"/>
</dbReference>
<dbReference type="KEGG" id="saga:M5M_10250"/>
<feature type="domain" description="PAS" evidence="3">
    <location>
        <begin position="136"/>
        <end position="189"/>
    </location>
</feature>
<feature type="domain" description="PAS" evidence="3">
    <location>
        <begin position="10"/>
        <end position="68"/>
    </location>
</feature>
<dbReference type="InterPro" id="IPR000160">
    <property type="entry name" value="GGDEF_dom"/>
</dbReference>
<dbReference type="Pfam" id="PF00990">
    <property type="entry name" value="GGDEF"/>
    <property type="match status" value="1"/>
</dbReference>
<dbReference type="STRING" id="1117647.M5M_10250"/>
<dbReference type="SMART" id="SM00091">
    <property type="entry name" value="PAS"/>
    <property type="match status" value="2"/>
</dbReference>
<feature type="domain" description="GGDEF" evidence="5">
    <location>
        <begin position="332"/>
        <end position="464"/>
    </location>
</feature>
<dbReference type="InterPro" id="IPR043128">
    <property type="entry name" value="Rev_trsase/Diguanyl_cyclase"/>
</dbReference>
<dbReference type="eggNOG" id="COG2202">
    <property type="taxonomic scope" value="Bacteria"/>
</dbReference>
<dbReference type="InterPro" id="IPR029787">
    <property type="entry name" value="Nucleotide_cyclase"/>
</dbReference>
<dbReference type="CDD" id="cd01949">
    <property type="entry name" value="GGDEF"/>
    <property type="match status" value="1"/>
</dbReference>
<comment type="cofactor">
    <cofactor evidence="1">
        <name>Mg(2+)</name>
        <dbReference type="ChEBI" id="CHEBI:18420"/>
    </cofactor>
</comment>
<dbReference type="eggNOG" id="COG3706">
    <property type="taxonomic scope" value="Bacteria"/>
</dbReference>
<evidence type="ECO:0000259" key="4">
    <source>
        <dbReference type="PROSITE" id="PS50113"/>
    </source>
</evidence>
<feature type="domain" description="PAC" evidence="4">
    <location>
        <begin position="214"/>
        <end position="268"/>
    </location>
</feature>
<evidence type="ECO:0000313" key="7">
    <source>
        <dbReference type="Proteomes" id="UP000000466"/>
    </source>
</evidence>
<dbReference type="SUPFAM" id="SSF55073">
    <property type="entry name" value="Nucleotide cyclase"/>
    <property type="match status" value="1"/>
</dbReference>
<dbReference type="NCBIfam" id="TIGR00229">
    <property type="entry name" value="sensory_box"/>
    <property type="match status" value="1"/>
</dbReference>
<dbReference type="InterPro" id="IPR000014">
    <property type="entry name" value="PAS"/>
</dbReference>
<dbReference type="PROSITE" id="PS50887">
    <property type="entry name" value="GGDEF"/>
    <property type="match status" value="1"/>
</dbReference>
<dbReference type="InterPro" id="IPR035965">
    <property type="entry name" value="PAS-like_dom_sf"/>
</dbReference>
<dbReference type="EMBL" id="CP003746">
    <property type="protein sequence ID" value="AFU99231.1"/>
    <property type="molecule type" value="Genomic_DNA"/>
</dbReference>
<dbReference type="Gene3D" id="3.30.450.20">
    <property type="entry name" value="PAS domain"/>
    <property type="match status" value="2"/>
</dbReference>
<dbReference type="SMART" id="SM00086">
    <property type="entry name" value="PAC"/>
    <property type="match status" value="1"/>
</dbReference>
<organism evidence="6 7">
    <name type="scientific">Simiduia agarivorans (strain DSM 21679 / JCM 13881 / BCRC 17597 / SA1)</name>
    <dbReference type="NCBI Taxonomy" id="1117647"/>
    <lineage>
        <taxon>Bacteria</taxon>
        <taxon>Pseudomonadati</taxon>
        <taxon>Pseudomonadota</taxon>
        <taxon>Gammaproteobacteria</taxon>
        <taxon>Cellvibrionales</taxon>
        <taxon>Cellvibrionaceae</taxon>
        <taxon>Simiduia</taxon>
    </lineage>
</organism>
<dbReference type="InterPro" id="IPR052163">
    <property type="entry name" value="DGC-Regulatory_Protein"/>
</dbReference>
<reference evidence="6 7" key="1">
    <citation type="journal article" date="2013" name="Genome Announc.">
        <title>Complete genome sequence of Simiduia agarivorans SA1(T), a marine bacterium able to degrade a variety of polysaccharides.</title>
        <authorList>
            <person name="Lin S.Y."/>
            <person name="Shieh W.Y."/>
            <person name="Chen J.S."/>
            <person name="Tang S.L."/>
        </authorList>
    </citation>
    <scope>NUCLEOTIDE SEQUENCE [LARGE SCALE GENOMIC DNA]</scope>
    <source>
        <strain evidence="7">DSM 21679 / JCM 13881 / BCRC 17597 / SA1</strain>
    </source>
</reference>
<dbReference type="AlphaFoldDB" id="K4KJS5"/>
<dbReference type="SMART" id="SM00267">
    <property type="entry name" value="GGDEF"/>
    <property type="match status" value="1"/>
</dbReference>
<evidence type="ECO:0000256" key="1">
    <source>
        <dbReference type="ARBA" id="ARBA00001946"/>
    </source>
</evidence>